<protein>
    <submittedName>
        <fullName evidence="3">Uncharacterized protein</fullName>
    </submittedName>
</protein>
<name>A0A7C4JIG5_9CREN</name>
<dbReference type="AlphaFoldDB" id="A0A7C4JIG5"/>
<proteinExistence type="predicted"/>
<comment type="caution">
    <text evidence="3">The sequence shown here is derived from an EMBL/GenBank/DDBJ whole genome shotgun (WGS) entry which is preliminary data.</text>
</comment>
<dbReference type="EMBL" id="DTBD01000003">
    <property type="protein sequence ID" value="HGQ63678.1"/>
    <property type="molecule type" value="Genomic_DNA"/>
</dbReference>
<evidence type="ECO:0000313" key="3">
    <source>
        <dbReference type="EMBL" id="HGQ63678.1"/>
    </source>
</evidence>
<dbReference type="EMBL" id="DTCK01000019">
    <property type="protein sequence ID" value="HGQ35749.1"/>
    <property type="molecule type" value="Genomic_DNA"/>
</dbReference>
<accession>A0A7C4JIG5</accession>
<evidence type="ECO:0000313" key="2">
    <source>
        <dbReference type="EMBL" id="HGQ35749.1"/>
    </source>
</evidence>
<sequence length="144" mass="17002">MGNLINSIKIGLKHIPLFLALSIFYLYGFLWTVKPRRIKDMKDLLKVFYYDFLKLDEEDVEVVKIGDAELITISRNPCPILKLTQKLNMDTKYTCKLVSETVCKYVLKRINPDLVFERNYNHIRPYKDGCLERIYIKQKVASIH</sequence>
<feature type="transmembrane region" description="Helical" evidence="1">
    <location>
        <begin position="15"/>
        <end position="33"/>
    </location>
</feature>
<organism evidence="3">
    <name type="scientific">Ignisphaera aggregans</name>
    <dbReference type="NCBI Taxonomy" id="334771"/>
    <lineage>
        <taxon>Archaea</taxon>
        <taxon>Thermoproteota</taxon>
        <taxon>Thermoprotei</taxon>
        <taxon>Desulfurococcales</taxon>
        <taxon>Desulfurococcaceae</taxon>
        <taxon>Ignisphaera</taxon>
    </lineage>
</organism>
<keyword evidence="1" id="KW-1133">Transmembrane helix</keyword>
<reference evidence="3" key="1">
    <citation type="journal article" date="2020" name="mSystems">
        <title>Genome- and Community-Level Interaction Insights into Carbon Utilization and Element Cycling Functions of Hydrothermarchaeota in Hydrothermal Sediment.</title>
        <authorList>
            <person name="Zhou Z."/>
            <person name="Liu Y."/>
            <person name="Xu W."/>
            <person name="Pan J."/>
            <person name="Luo Z.H."/>
            <person name="Li M."/>
        </authorList>
    </citation>
    <scope>NUCLEOTIDE SEQUENCE [LARGE SCALE GENOMIC DNA]</scope>
    <source>
        <strain evidence="3">SpSt-637</strain>
        <strain evidence="2">SpSt-667</strain>
    </source>
</reference>
<keyword evidence="1" id="KW-0472">Membrane</keyword>
<evidence type="ECO:0000256" key="1">
    <source>
        <dbReference type="SAM" id="Phobius"/>
    </source>
</evidence>
<gene>
    <name evidence="3" type="ORF">ENU08_00285</name>
    <name evidence="2" type="ORF">ENU41_03610</name>
</gene>
<keyword evidence="1" id="KW-0812">Transmembrane</keyword>